<dbReference type="Gene3D" id="1.25.40.10">
    <property type="entry name" value="Tetratricopeptide repeat domain"/>
    <property type="match status" value="1"/>
</dbReference>
<dbReference type="Gene3D" id="2.30.29.30">
    <property type="entry name" value="Pleckstrin-homology domain (PH domain)/Phosphotyrosine-binding domain (PTB)"/>
    <property type="match status" value="1"/>
</dbReference>
<feature type="compositionally biased region" description="Basic and acidic residues" evidence="2">
    <location>
        <begin position="145"/>
        <end position="154"/>
    </location>
</feature>
<feature type="compositionally biased region" description="Basic and acidic residues" evidence="2">
    <location>
        <begin position="1263"/>
        <end position="1272"/>
    </location>
</feature>
<dbReference type="InterPro" id="IPR011992">
    <property type="entry name" value="EF-hand-dom_pair"/>
</dbReference>
<accession>A0A397B4G0</accession>
<dbReference type="PROSITE" id="PS50003">
    <property type="entry name" value="PH_DOMAIN"/>
    <property type="match status" value="1"/>
</dbReference>
<dbReference type="VEuPathDB" id="FungiDB:H257_04272"/>
<organism evidence="4 5">
    <name type="scientific">Aphanomyces astaci</name>
    <name type="common">Crayfish plague agent</name>
    <dbReference type="NCBI Taxonomy" id="112090"/>
    <lineage>
        <taxon>Eukaryota</taxon>
        <taxon>Sar</taxon>
        <taxon>Stramenopiles</taxon>
        <taxon>Oomycota</taxon>
        <taxon>Saprolegniomycetes</taxon>
        <taxon>Saprolegniales</taxon>
        <taxon>Verrucalvaceae</taxon>
        <taxon>Aphanomyces</taxon>
    </lineage>
</organism>
<protein>
    <recommendedName>
        <fullName evidence="3">PH domain-containing protein</fullName>
    </recommendedName>
</protein>
<feature type="compositionally biased region" description="Polar residues" evidence="2">
    <location>
        <begin position="99"/>
        <end position="110"/>
    </location>
</feature>
<feature type="region of interest" description="Disordered" evidence="2">
    <location>
        <begin position="135"/>
        <end position="186"/>
    </location>
</feature>
<dbReference type="Pfam" id="PF14559">
    <property type="entry name" value="TPR_19"/>
    <property type="match status" value="1"/>
</dbReference>
<dbReference type="SUPFAM" id="SSF50729">
    <property type="entry name" value="PH domain-like"/>
    <property type="match status" value="1"/>
</dbReference>
<dbReference type="Pfam" id="PF00169">
    <property type="entry name" value="PH"/>
    <property type="match status" value="1"/>
</dbReference>
<dbReference type="PANTHER" id="PTHR35397">
    <property type="entry name" value="C2 DOMAIN-CONTAINING PROTEIN-RELATED"/>
    <property type="match status" value="1"/>
</dbReference>
<comment type="caution">
    <text evidence="4">The sequence shown here is derived from an EMBL/GenBank/DDBJ whole genome shotgun (WGS) entry which is preliminary data.</text>
</comment>
<feature type="non-terminal residue" evidence="4">
    <location>
        <position position="1"/>
    </location>
</feature>
<keyword evidence="1" id="KW-0802">TPR repeat</keyword>
<feature type="domain" description="PH" evidence="3">
    <location>
        <begin position="1354"/>
        <end position="1452"/>
    </location>
</feature>
<feature type="region of interest" description="Disordered" evidence="2">
    <location>
        <begin position="496"/>
        <end position="518"/>
    </location>
</feature>
<dbReference type="Proteomes" id="UP000265427">
    <property type="component" value="Unassembled WGS sequence"/>
</dbReference>
<dbReference type="Gene3D" id="3.40.50.1820">
    <property type="entry name" value="alpha/beta hydrolase"/>
    <property type="match status" value="1"/>
</dbReference>
<feature type="region of interest" description="Disordered" evidence="2">
    <location>
        <begin position="92"/>
        <end position="120"/>
    </location>
</feature>
<dbReference type="InterPro" id="IPR013887">
    <property type="entry name" value="UPF0592"/>
</dbReference>
<proteinExistence type="predicted"/>
<dbReference type="InterPro" id="IPR001849">
    <property type="entry name" value="PH_domain"/>
</dbReference>
<feature type="compositionally biased region" description="Acidic residues" evidence="2">
    <location>
        <begin position="155"/>
        <end position="165"/>
    </location>
</feature>
<dbReference type="PANTHER" id="PTHR35397:SF1">
    <property type="entry name" value="ARMADILLO-LIKE HELICAL DOMAIN-CONTAINING PROTEIN"/>
    <property type="match status" value="1"/>
</dbReference>
<evidence type="ECO:0000259" key="3">
    <source>
        <dbReference type="PROSITE" id="PS50003"/>
    </source>
</evidence>
<reference evidence="4 5" key="1">
    <citation type="submission" date="2018-08" db="EMBL/GenBank/DDBJ databases">
        <title>Aphanomyces genome sequencing and annotation.</title>
        <authorList>
            <person name="Minardi D."/>
            <person name="Oidtmann B."/>
            <person name="Van Der Giezen M."/>
            <person name="Studholme D.J."/>
        </authorList>
    </citation>
    <scope>NUCLEOTIDE SEQUENCE [LARGE SCALE GENOMIC DNA]</scope>
    <source>
        <strain evidence="4 5">Kv</strain>
    </source>
</reference>
<feature type="compositionally biased region" description="Low complexity" evidence="2">
    <location>
        <begin position="1667"/>
        <end position="1677"/>
    </location>
</feature>
<feature type="compositionally biased region" description="Low complexity" evidence="2">
    <location>
        <begin position="1208"/>
        <end position="1224"/>
    </location>
</feature>
<feature type="repeat" description="TPR" evidence="1">
    <location>
        <begin position="1622"/>
        <end position="1655"/>
    </location>
</feature>
<feature type="compositionally biased region" description="Low complexity" evidence="2">
    <location>
        <begin position="1247"/>
        <end position="1260"/>
    </location>
</feature>
<gene>
    <name evidence="4" type="ORF">DYB36_004467</name>
</gene>
<feature type="region of interest" description="Disordered" evidence="2">
    <location>
        <begin position="1177"/>
        <end position="1196"/>
    </location>
</feature>
<dbReference type="InterPro" id="IPR029058">
    <property type="entry name" value="AB_hydrolase_fold"/>
</dbReference>
<name>A0A397B4G0_APHAT</name>
<dbReference type="PROSITE" id="PS50005">
    <property type="entry name" value="TPR"/>
    <property type="match status" value="1"/>
</dbReference>
<evidence type="ECO:0000313" key="4">
    <source>
        <dbReference type="EMBL" id="RHY13462.1"/>
    </source>
</evidence>
<evidence type="ECO:0000256" key="1">
    <source>
        <dbReference type="PROSITE-ProRule" id="PRU00339"/>
    </source>
</evidence>
<dbReference type="InterPro" id="IPR011993">
    <property type="entry name" value="PH-like_dom_sf"/>
</dbReference>
<feature type="region of interest" description="Disordered" evidence="2">
    <location>
        <begin position="1204"/>
        <end position="1287"/>
    </location>
</feature>
<evidence type="ECO:0000313" key="5">
    <source>
        <dbReference type="Proteomes" id="UP000265427"/>
    </source>
</evidence>
<dbReference type="SMART" id="SM00028">
    <property type="entry name" value="TPR"/>
    <property type="match status" value="3"/>
</dbReference>
<feature type="compositionally biased region" description="Low complexity" evidence="2">
    <location>
        <begin position="166"/>
        <end position="177"/>
    </location>
</feature>
<sequence length="1677" mass="188095">VHLKCSEAAATLRELLLAATERGISVEDSFGHFDPTGEGVVDLPQFILGLRTLGIPLSVEAASLLLRQLSDTSTTHLTVQDFHRLCAKRHKLSQDNHTHPTQPSTEQRVAQAQGLPQWAHDRSKRALKELQQLSKNLKPSPLHLGPRDDFKDGLFSEDEDGDDTGLDGPATSPSVRPSTPPPEATYDATRFQVYAVNDHVNLRYAILTAPVNAVEDNMRWTGEAQALDHSQVTRQLKTPKSQLGVKLIAVIDVFQTLDVVEAALQPLFQVYTSAKVLVIGHPSRMDSATDHCATTTEIARLLHSLQHAKHVTESHQQLAAILFSDSYLNHETRDKALTEFFRHRRGFFDSPSKRIFTQLLKGVLKHQDLRPVLSNLHMPLFVVHGSHNSWIPPAQVSYFQDKRQLALSLDDELTSSGGVVHVSWLKGGHELLQERPTFLHSFLDQLVTAAQRAMQAQSTSADDNGGADDKLVIDGTSAVAGGANIAMDRLVGDGDVDELTVGQSPTITRDTRDMDDDNIPQLAELDPDVPMDAELQNTVLFGQSWLSLEKLFEDALQERLRRRTDSKDMDDVASKLNPLEASSLTSKFEQNLTLKGHQVGVVYGTVLFTKIPDVRQLRSGVISENGISSSSSVIVGASNDKKMRKSKVQIPAEAQRVLEKTQDLVQLMSTTAKDDKEGKIRKATKILRVLQTSHKASMLSWVYASTDALDETKSILLRLWQFLLENIRVRHYALRNIFYELLFYLVKRAELSDLPLLGFDSVSSTTGLGFFHGGNKTQKKDLEFGLKLRSMLVETKYCVLQAVSVRGVMNNNFMFFVARMLSVLCFRLPSFGVELYSVWAESYIEPVEELAAEFEMNADADLFAMDGLEAHLDWRRFHKALCDCYGEKTLKAQEDEAEDKYEVTLESYRIRFRRISGETNTLNILLVDQWLWYVLDTLAVLNQKIGWVHLPGYAQVIKVFFLELKGQKSGWLPPTLYKLSCTMLCNPTIINPMTKFLLSSTNVHEVPAVIGAVELLGVWMYMIRSWRVRLGSYRLSHLENNDRWNFHQDAQYSIPAGDEVSLLPPTFDFRFLTSALQILLESEHTQILLTTLEFLYNTWDCFPERHADKLRYELAQPDTFMKMFLHWHSEVRHFFHTLVAYRAMKPHAWTQKGSSFVDTPPHSRRYIDAVGADFTSSLGPEEADSDKQRSRSYSASNLIESVSKRLGSVSSPRAMWSSSPRSSPQPSPTLTITVPSPSGSSGGLAGRGFSSSGSSTPTNDNGGGRKSEESTPHHRQARKTRSVSEDLNRKELAAAKMDPKIQVQFHRMLESVYAAAKMYAAQLAGEKPAVEQVGKPTTTSHHHHHHVSWKKKGQLLKQGFLYRNQWKTKFFSLKNNRLGYADTESGPIKREISVLGARVGEMANQIDQSNGNRVILFNCFYVDNGATSKFQLCAPSYDEQREWIEVLSQNATETEEKKLPKTTPLPAADKEDKWDALSDKLEGVAGQHVGGESVPQTLMPYTERSYIFEARVEDAQQCKELGAAAHKADERNRAIQFYERALYHVDFDEGTWAFELLDNHRDAVNEVRLPGTLTPCHEITLSHVTHAVYLNLAACHLALDDGDMQKVLENCDLALQIDKDNVKALYRKGQAYLNTNDLDAAIVVLKKAAALNPTDKAIRQVPDDPDQQQLPATTPQT</sequence>
<feature type="region of interest" description="Disordered" evidence="2">
    <location>
        <begin position="1656"/>
        <end position="1677"/>
    </location>
</feature>
<evidence type="ECO:0000256" key="2">
    <source>
        <dbReference type="SAM" id="MobiDB-lite"/>
    </source>
</evidence>
<dbReference type="VEuPathDB" id="FungiDB:H257_15743"/>
<dbReference type="Pfam" id="PF08578">
    <property type="entry name" value="DUF1765"/>
    <property type="match status" value="1"/>
</dbReference>
<dbReference type="EMBL" id="QUSZ01004622">
    <property type="protein sequence ID" value="RHY13462.1"/>
    <property type="molecule type" value="Genomic_DNA"/>
</dbReference>
<dbReference type="SUPFAM" id="SSF48452">
    <property type="entry name" value="TPR-like"/>
    <property type="match status" value="1"/>
</dbReference>
<dbReference type="InterPro" id="IPR011990">
    <property type="entry name" value="TPR-like_helical_dom_sf"/>
</dbReference>
<dbReference type="SMART" id="SM00233">
    <property type="entry name" value="PH"/>
    <property type="match status" value="1"/>
</dbReference>
<dbReference type="SUPFAM" id="SSF53474">
    <property type="entry name" value="alpha/beta-Hydrolases"/>
    <property type="match status" value="1"/>
</dbReference>
<dbReference type="SUPFAM" id="SSF47473">
    <property type="entry name" value="EF-hand"/>
    <property type="match status" value="1"/>
</dbReference>
<dbReference type="InterPro" id="IPR019734">
    <property type="entry name" value="TPR_rpt"/>
</dbReference>